<dbReference type="OrthoDB" id="7505503at2"/>
<accession>A0A845B7L2</accession>
<name>A0A845B7L2_9SPHN</name>
<organism evidence="1 2">
    <name type="scientific">Allopontixanthobacter sediminis</name>
    <dbReference type="NCBI Taxonomy" id="1689985"/>
    <lineage>
        <taxon>Bacteria</taxon>
        <taxon>Pseudomonadati</taxon>
        <taxon>Pseudomonadota</taxon>
        <taxon>Alphaproteobacteria</taxon>
        <taxon>Sphingomonadales</taxon>
        <taxon>Erythrobacteraceae</taxon>
        <taxon>Allopontixanthobacter</taxon>
    </lineage>
</organism>
<protein>
    <submittedName>
        <fullName evidence="1">Uncharacterized protein</fullName>
    </submittedName>
</protein>
<dbReference type="EMBL" id="WTYL01000003">
    <property type="protein sequence ID" value="MXP45462.1"/>
    <property type="molecule type" value="Genomic_DNA"/>
</dbReference>
<proteinExistence type="predicted"/>
<dbReference type="Proteomes" id="UP000431922">
    <property type="component" value="Unassembled WGS sequence"/>
</dbReference>
<evidence type="ECO:0000313" key="1">
    <source>
        <dbReference type="EMBL" id="MXP45462.1"/>
    </source>
</evidence>
<evidence type="ECO:0000313" key="2">
    <source>
        <dbReference type="Proteomes" id="UP000431922"/>
    </source>
</evidence>
<dbReference type="AlphaFoldDB" id="A0A845B7L2"/>
<sequence length="175" mass="18378">MLSIPPYLRSPEMAIGLAAILLSGCASQSTAYPSLAVRDVERVEGAFQPVDIPVEPIPESPPPADLVARLAQLQSTAASAHRRFMDAAPATARLVDAAAGTDVTSDRWASAQVALASLESARSEAAVPLGDLDLLHADASIALEQRQAIQDTRNAVTALIAEEDTVLSGLRARMR</sequence>
<dbReference type="RefSeq" id="WP_160757053.1">
    <property type="nucleotide sequence ID" value="NZ_WTYL01000003.1"/>
</dbReference>
<gene>
    <name evidence="1" type="ORF">GRI65_13485</name>
</gene>
<reference evidence="1 2" key="1">
    <citation type="submission" date="2019-12" db="EMBL/GenBank/DDBJ databases">
        <title>Genomic-based taxomic classification of the family Erythrobacteraceae.</title>
        <authorList>
            <person name="Xu L."/>
        </authorList>
    </citation>
    <scope>NUCLEOTIDE SEQUENCE [LARGE SCALE GENOMIC DNA]</scope>
    <source>
        <strain evidence="1 2">KCTC 42453</strain>
    </source>
</reference>
<comment type="caution">
    <text evidence="1">The sequence shown here is derived from an EMBL/GenBank/DDBJ whole genome shotgun (WGS) entry which is preliminary data.</text>
</comment>
<keyword evidence="2" id="KW-1185">Reference proteome</keyword>